<gene>
    <name evidence="4" type="ORF">JZO85_03645</name>
</gene>
<feature type="compositionally biased region" description="Acidic residues" evidence="1">
    <location>
        <begin position="180"/>
        <end position="194"/>
    </location>
</feature>
<comment type="caution">
    <text evidence="4">The sequence shown here is derived from an EMBL/GenBank/DDBJ whole genome shotgun (WGS) entry which is preliminary data.</text>
</comment>
<evidence type="ECO:0000313" key="5">
    <source>
        <dbReference type="Proteomes" id="UP000664495"/>
    </source>
</evidence>
<dbReference type="InterPro" id="IPR027994">
    <property type="entry name" value="WxL_dom"/>
</dbReference>
<dbReference type="Pfam" id="PF20585">
    <property type="entry name" value="Pectate_lyase_5"/>
    <property type="match status" value="1"/>
</dbReference>
<proteinExistence type="predicted"/>
<dbReference type="EMBL" id="JAFLVR010000008">
    <property type="protein sequence ID" value="MBO0451346.1"/>
    <property type="molecule type" value="Genomic_DNA"/>
</dbReference>
<evidence type="ECO:0000259" key="3">
    <source>
        <dbReference type="Pfam" id="PF13731"/>
    </source>
</evidence>
<dbReference type="InterPro" id="IPR046776">
    <property type="entry name" value="Pectate_lyase_5"/>
</dbReference>
<evidence type="ECO:0000313" key="4">
    <source>
        <dbReference type="EMBL" id="MBO0451346.1"/>
    </source>
</evidence>
<reference evidence="4 5" key="1">
    <citation type="submission" date="2021-03" db="EMBL/GenBank/DDBJ databases">
        <title>Enterococcal diversity collection.</title>
        <authorList>
            <person name="Gilmore M.S."/>
            <person name="Schwartzman J."/>
            <person name="Van Tyne D."/>
            <person name="Martin M."/>
            <person name="Earl A.M."/>
            <person name="Manson A.L."/>
            <person name="Straub T."/>
            <person name="Salamzade R."/>
            <person name="Saavedra J."/>
            <person name="Lebreton F."/>
            <person name="Prichula J."/>
            <person name="Schaufler K."/>
            <person name="Gaca A."/>
            <person name="Sgardioli B."/>
            <person name="Wagenaar J."/>
            <person name="Strong T."/>
        </authorList>
    </citation>
    <scope>NUCLEOTIDE SEQUENCE [LARGE SCALE GENOMIC DNA]</scope>
    <source>
        <strain evidence="4 5">MJM16</strain>
    </source>
</reference>
<evidence type="ECO:0000256" key="1">
    <source>
        <dbReference type="SAM" id="MobiDB-lite"/>
    </source>
</evidence>
<feature type="domain" description="WxL" evidence="3">
    <location>
        <begin position="1021"/>
        <end position="1192"/>
    </location>
</feature>
<accession>A0ABS3HD22</accession>
<feature type="signal peptide" evidence="2">
    <location>
        <begin position="1"/>
        <end position="27"/>
    </location>
</feature>
<feature type="chain" id="PRO_5046309109" evidence="2">
    <location>
        <begin position="28"/>
        <end position="1197"/>
    </location>
</feature>
<dbReference type="Proteomes" id="UP000664495">
    <property type="component" value="Unassembled WGS sequence"/>
</dbReference>
<keyword evidence="5" id="KW-1185">Reference proteome</keyword>
<evidence type="ECO:0000256" key="2">
    <source>
        <dbReference type="SAM" id="SignalP"/>
    </source>
</evidence>
<feature type="region of interest" description="Disordered" evidence="1">
    <location>
        <begin position="1025"/>
        <end position="1044"/>
    </location>
</feature>
<name>A0ABS3HD22_9ENTE</name>
<feature type="region of interest" description="Disordered" evidence="1">
    <location>
        <begin position="164"/>
        <end position="203"/>
    </location>
</feature>
<organism evidence="4 5">
    <name type="scientific">Candidatus Enterococcus murrayae</name>
    <dbReference type="NCBI Taxonomy" id="2815321"/>
    <lineage>
        <taxon>Bacteria</taxon>
        <taxon>Bacillati</taxon>
        <taxon>Bacillota</taxon>
        <taxon>Bacilli</taxon>
        <taxon>Lactobacillales</taxon>
        <taxon>Enterococcaceae</taxon>
        <taxon>Enterococcus</taxon>
    </lineage>
</organism>
<keyword evidence="2" id="KW-0732">Signal</keyword>
<protein>
    <submittedName>
        <fullName evidence="4">WxL domain-containing protein</fullName>
    </submittedName>
</protein>
<sequence length="1197" mass="129152">MKHKISSLFFSLILVLNVLLPFGSAVAAESDPAVIDPQVQLLVDGGSNVSLDVKTEQLSLEIHYTPVELDQQERQKDRLQLELPKGISYSEEKNQHAKEAIIVDEQTKVLELDLQKLNSVNLMLDIDFDTLSNQTSIEGTHAVNDQVIGKTEALQIEKEVVTEADEAATEDTKEEAPSAVEEDKEVDAASEAEEEKPSEKRTTRAALDLGIPTTRTLPVAQLTDGQFDNVSYFDVGSRAEWDAALSVGVSATNAGNNNNKTEITYINLTDSFKMTDKTSGASTADIRTNRSDKKLVVNGNNQTIDFRDITFYFNSSDWDVVFQNVTVYNGNDWGVADMWNPGQKTIVTVHNYTQYGAQAFEGARGKLILSGDTSLESSPTESYISPIDGNDITIDKRYTGGSANVAVGEIYVKAGSNIMVDNGRLGANFVFYPKGNFYAEDGAGTKITLSNLKTPTKTGPWSTNDYAPGSISLVSNLASSTNTWPSNYRPASLIGREDSIYFGDNTEVEIHNGAPRRDHATVLQVERAGGTIELGENASFTGMVDETTAPSGEDETPIYFSSSGSIRLGKNAAFDLKIGETNDPSKAVGDAISFVGGANLELAEGSMFKLQSASGNADGLLKMTTAGSAINIADQATFDIGFTRPSNDPLFSLNGTLSIPATNGYVHRIRLWDNGEFDEATPSNSFHPLDNTKITYSRTTLGSKTTSLAVGFVDNGTVSEFNTKYTSNAQRLIVDPVVFDVKTIDDLTNEAKTEYRVVGTAEPPGGKVEVSGGPLDFLPADQRQVVVQADGSYEWKGNLSRPFYWGETIKASYVGHPDKYFKTVVADVTKPTGKGRTIHVVEGDEIPPVKDFIANVEDTNALETDKDKFGYTYVGNGIASGGTAAITNGQDMQEYTEQVIVDDTRGNDSDPVDVKLVVHKADTIDTILANDLTVRWSDVSGFTVGSTNYADYLKRVMGAKAQTIIDGDLIDLEVEVDNSASIPNTAGGPYVVSFVVRATGVNKLPSDLKKNVNLTIILNLVEPRDPSVSDPSDKENEGTGAHGELRLDYVPSAFDIGTKEVQWKDTEYQAKGTSDQWVQVADERPATTGWTLKAAATSFVSGADQLNGATLILPSGDMYNKKTAAAMNPSGLISNGEVALTSTPSSVFKGDGENSKDESTYVWKKNQVKLKVPKGQGKAGKTYQSTIAWTVEAGVTN</sequence>
<dbReference type="RefSeq" id="WP_207107160.1">
    <property type="nucleotide sequence ID" value="NZ_JAFLVR010000008.1"/>
</dbReference>
<dbReference type="Pfam" id="PF13731">
    <property type="entry name" value="WxL"/>
    <property type="match status" value="1"/>
</dbReference>